<dbReference type="PANTHER" id="PTHR30163">
    <property type="entry name" value="MEMBRANE-BOUND LYTIC MUREIN TRANSGLYCOSYLASE B"/>
    <property type="match status" value="1"/>
</dbReference>
<comment type="caution">
    <text evidence="2">The sequence shown here is derived from an EMBL/GenBank/DDBJ whole genome shotgun (WGS) entry which is preliminary data.</text>
</comment>
<name>A0ABQ4PC45_9GAMM</name>
<dbReference type="InterPro" id="IPR043426">
    <property type="entry name" value="MltB-like"/>
</dbReference>
<keyword evidence="3" id="KW-1185">Reference proteome</keyword>
<gene>
    <name evidence="2" type="ORF">TUM4438_17840</name>
</gene>
<dbReference type="Pfam" id="PF13406">
    <property type="entry name" value="SLT_2"/>
    <property type="match status" value="1"/>
</dbReference>
<evidence type="ECO:0000313" key="3">
    <source>
        <dbReference type="Proteomes" id="UP000887104"/>
    </source>
</evidence>
<accession>A0ABQ4PC45</accession>
<dbReference type="PANTHER" id="PTHR30163:SF8">
    <property type="entry name" value="LYTIC MUREIN TRANSGLYCOSYLASE"/>
    <property type="match status" value="1"/>
</dbReference>
<dbReference type="CDD" id="cd13399">
    <property type="entry name" value="Slt35-like"/>
    <property type="match status" value="1"/>
</dbReference>
<dbReference type="Proteomes" id="UP000887104">
    <property type="component" value="Unassembled WGS sequence"/>
</dbReference>
<dbReference type="Gene3D" id="1.10.530.10">
    <property type="match status" value="1"/>
</dbReference>
<proteinExistence type="predicted"/>
<dbReference type="NCBIfam" id="TIGR02283">
    <property type="entry name" value="MltB_2"/>
    <property type="match status" value="1"/>
</dbReference>
<dbReference type="InterPro" id="IPR031304">
    <property type="entry name" value="SLT_2"/>
</dbReference>
<evidence type="ECO:0000313" key="2">
    <source>
        <dbReference type="EMBL" id="GIU45115.1"/>
    </source>
</evidence>
<protein>
    <submittedName>
        <fullName evidence="2">Lytic transglycosylase</fullName>
    </submittedName>
</protein>
<feature type="domain" description="Transglycosylase SLT" evidence="1">
    <location>
        <begin position="30"/>
        <end position="322"/>
    </location>
</feature>
<dbReference type="InterPro" id="IPR023346">
    <property type="entry name" value="Lysozyme-like_dom_sf"/>
</dbReference>
<dbReference type="EMBL" id="BPEY01000026">
    <property type="protein sequence ID" value="GIU45115.1"/>
    <property type="molecule type" value="Genomic_DNA"/>
</dbReference>
<dbReference type="InterPro" id="IPR011970">
    <property type="entry name" value="MltB_2"/>
</dbReference>
<organism evidence="2 3">
    <name type="scientific">Shewanella sairae</name>
    <dbReference type="NCBI Taxonomy" id="190310"/>
    <lineage>
        <taxon>Bacteria</taxon>
        <taxon>Pseudomonadati</taxon>
        <taxon>Pseudomonadota</taxon>
        <taxon>Gammaproteobacteria</taxon>
        <taxon>Alteromonadales</taxon>
        <taxon>Shewanellaceae</taxon>
        <taxon>Shewanella</taxon>
    </lineage>
</organism>
<dbReference type="Gene3D" id="1.10.8.350">
    <property type="entry name" value="Bacterial muramidase"/>
    <property type="match status" value="1"/>
</dbReference>
<dbReference type="SUPFAM" id="SSF53955">
    <property type="entry name" value="Lysozyme-like"/>
    <property type="match status" value="1"/>
</dbReference>
<sequence length="330" mass="37392">MVLGKHALLLFCCLYCQQAFGIQVEREESFIEYVEALKPKALGEGISEQTVSAVFPRVKMFKKVLPTDKPDSESVVTLESYLPNAVTESTVKDARTLYKQYLPELKEIGARYGVQPRFIVALWGVESNFGQNSNDYSVLSVTASLAYEGRFEALFQKEFITALKIIENEELSFEQLKGTWVGAMGQISFMPSAYYTYAQDGDGDGKKDIWKNPKDVFASAAFYLQQSGWTESETWGRQVRLPSTFDEKLSGIKIKKSFEEWQALGVRRFDGSDLPKRTDMQISLIMPDGADGRKYLVYGNYRGLLNWKSSHHFALSVAYLSERIKFPAIN</sequence>
<reference evidence="2" key="1">
    <citation type="submission" date="2021-05" db="EMBL/GenBank/DDBJ databases">
        <title>Molecular characterization for Shewanella algae harboring chromosomal blaOXA-55-like strains isolated from clinical and environment sample.</title>
        <authorList>
            <person name="Ohama Y."/>
            <person name="Aoki K."/>
            <person name="Harada S."/>
            <person name="Moriya K."/>
            <person name="Ishii Y."/>
            <person name="Tateda K."/>
        </authorList>
    </citation>
    <scope>NUCLEOTIDE SEQUENCE</scope>
    <source>
        <strain evidence="2">JCM 11563</strain>
    </source>
</reference>
<dbReference type="RefSeq" id="WP_220780839.1">
    <property type="nucleotide sequence ID" value="NZ_BPEY01000026.1"/>
</dbReference>
<evidence type="ECO:0000259" key="1">
    <source>
        <dbReference type="Pfam" id="PF13406"/>
    </source>
</evidence>